<feature type="transmembrane region" description="Helical" evidence="1">
    <location>
        <begin position="171"/>
        <end position="198"/>
    </location>
</feature>
<organism evidence="3 4">
    <name type="scientific">Euplotes crassus</name>
    <dbReference type="NCBI Taxonomy" id="5936"/>
    <lineage>
        <taxon>Eukaryota</taxon>
        <taxon>Sar</taxon>
        <taxon>Alveolata</taxon>
        <taxon>Ciliophora</taxon>
        <taxon>Intramacronucleata</taxon>
        <taxon>Spirotrichea</taxon>
        <taxon>Hypotrichia</taxon>
        <taxon>Euplotida</taxon>
        <taxon>Euplotidae</taxon>
        <taxon>Moneuplotes</taxon>
    </lineage>
</organism>
<keyword evidence="4" id="KW-1185">Reference proteome</keyword>
<evidence type="ECO:0000313" key="4">
    <source>
        <dbReference type="Proteomes" id="UP001295684"/>
    </source>
</evidence>
<dbReference type="EMBL" id="CAMPGE010014151">
    <property type="protein sequence ID" value="CAI2372841.1"/>
    <property type="molecule type" value="Genomic_DNA"/>
</dbReference>
<keyword evidence="1" id="KW-0472">Membrane</keyword>
<dbReference type="EMBL" id="CAMPGE010014150">
    <property type="protein sequence ID" value="CAI2372840.1"/>
    <property type="molecule type" value="Genomic_DNA"/>
</dbReference>
<sequence>MTSKSAEDIHTARVFMICLPFIFVLMFYPLVYTFLIRRYSPSTLAMVKKFQVGNKIIAILIVLLLIAPCIYGSFEQTYLRTAITLVAIVLTFFSEEHFMIRLVGAFMHMIVVILLEYFYWKELTMQVGCWGQGSCSGKTDFENLSFLGTLGINNGLLLYDTYMSFDWAAGLYARSIIAIAMHYFAILNLMVQCVWIGFFTNIKIERKLEIIKSRPDEDVVSVFTTFKQSSFFKIYMDMKRGGTHKGTKTCC</sequence>
<feature type="transmembrane region" description="Helical" evidence="1">
    <location>
        <begin position="100"/>
        <end position="120"/>
    </location>
</feature>
<dbReference type="Proteomes" id="UP001295684">
    <property type="component" value="Unassembled WGS sequence"/>
</dbReference>
<name>A0AAD1XHI3_EUPCR</name>
<feature type="transmembrane region" description="Helical" evidence="1">
    <location>
        <begin position="141"/>
        <end position="159"/>
    </location>
</feature>
<reference evidence="3" key="1">
    <citation type="submission" date="2023-07" db="EMBL/GenBank/DDBJ databases">
        <authorList>
            <consortium name="AG Swart"/>
            <person name="Singh M."/>
            <person name="Singh A."/>
            <person name="Seah K."/>
            <person name="Emmerich C."/>
        </authorList>
    </citation>
    <scope>NUCLEOTIDE SEQUENCE</scope>
    <source>
        <strain evidence="3">DP1</strain>
    </source>
</reference>
<evidence type="ECO:0000313" key="3">
    <source>
        <dbReference type="EMBL" id="CAI2372841.1"/>
    </source>
</evidence>
<keyword evidence="1" id="KW-1133">Transmembrane helix</keyword>
<proteinExistence type="predicted"/>
<protein>
    <submittedName>
        <fullName evidence="3">Uncharacterized protein</fullName>
    </submittedName>
</protein>
<gene>
    <name evidence="2" type="ORF">ECRASSUSDP1_LOCUS14174</name>
    <name evidence="3" type="ORF">ECRASSUSDP1_LOCUS14175</name>
</gene>
<dbReference type="AlphaFoldDB" id="A0AAD1XHI3"/>
<evidence type="ECO:0000313" key="2">
    <source>
        <dbReference type="EMBL" id="CAI2372840.1"/>
    </source>
</evidence>
<feature type="transmembrane region" description="Helical" evidence="1">
    <location>
        <begin position="12"/>
        <end position="32"/>
    </location>
</feature>
<comment type="caution">
    <text evidence="3">The sequence shown here is derived from an EMBL/GenBank/DDBJ whole genome shotgun (WGS) entry which is preliminary data.</text>
</comment>
<evidence type="ECO:0000256" key="1">
    <source>
        <dbReference type="SAM" id="Phobius"/>
    </source>
</evidence>
<accession>A0AAD1XHI3</accession>
<feature type="transmembrane region" description="Helical" evidence="1">
    <location>
        <begin position="52"/>
        <end position="71"/>
    </location>
</feature>
<keyword evidence="1" id="KW-0812">Transmembrane</keyword>